<organism evidence="1 2">
    <name type="scientific">Muiribacterium halophilum</name>
    <dbReference type="NCBI Taxonomy" id="2053465"/>
    <lineage>
        <taxon>Bacteria</taxon>
        <taxon>Candidatus Muiribacteriota</taxon>
        <taxon>Candidatus Muiribacteriia</taxon>
        <taxon>Candidatus Muiribacteriales</taxon>
        <taxon>Candidatus Muiribacteriaceae</taxon>
        <taxon>Candidatus Muiribacterium</taxon>
    </lineage>
</organism>
<evidence type="ECO:0000313" key="2">
    <source>
        <dbReference type="Proteomes" id="UP000234857"/>
    </source>
</evidence>
<protein>
    <submittedName>
        <fullName evidence="1">Uncharacterized protein</fullName>
    </submittedName>
</protein>
<dbReference type="AlphaFoldDB" id="A0A2N5ZLL3"/>
<dbReference type="Proteomes" id="UP000234857">
    <property type="component" value="Unassembled WGS sequence"/>
</dbReference>
<gene>
    <name evidence="1" type="ORF">C0601_01490</name>
</gene>
<sequence length="206" mass="24190">MKRIITSIILLMSFILVYSESTLTFPVSDQLEGNEKNLILKIVIPNELEDKEEYKEKKTDFSYFNLDPWPAVDKGKIDWERLNHLVKAGAIRYERTKYLVKNKKINDEYDMFLVLDDILTNIKNSSKDLLLENGMLREDIEYIEKLIFEDMKGYTKKAHVDPEALKKRLNFLKKQFLAGKGEVRVIKVETNNAGETMIHLRLNEED</sequence>
<reference evidence="1 2" key="1">
    <citation type="submission" date="2017-11" db="EMBL/GenBank/DDBJ databases">
        <title>Genome-resolved metagenomics identifies genetic mobility, metabolic interactions, and unexpected diversity in perchlorate-reducing communities.</title>
        <authorList>
            <person name="Barnum T.P."/>
            <person name="Figueroa I.A."/>
            <person name="Carlstrom C.I."/>
            <person name="Lucas L.N."/>
            <person name="Engelbrektson A.L."/>
            <person name="Coates J.D."/>
        </authorList>
    </citation>
    <scope>NUCLEOTIDE SEQUENCE [LARGE SCALE GENOMIC DNA]</scope>
    <source>
        <strain evidence="1">BM706</strain>
    </source>
</reference>
<evidence type="ECO:0000313" key="1">
    <source>
        <dbReference type="EMBL" id="PLX19554.1"/>
    </source>
</evidence>
<comment type="caution">
    <text evidence="1">The sequence shown here is derived from an EMBL/GenBank/DDBJ whole genome shotgun (WGS) entry which is preliminary data.</text>
</comment>
<name>A0A2N5ZLL3_MUIH1</name>
<dbReference type="EMBL" id="PKTG01000025">
    <property type="protein sequence ID" value="PLX19554.1"/>
    <property type="molecule type" value="Genomic_DNA"/>
</dbReference>
<accession>A0A2N5ZLL3</accession>
<proteinExistence type="predicted"/>